<dbReference type="PANTHER" id="PTHR43918:SF4">
    <property type="entry name" value="CARBOXYLIC ESTER HYDROLASE"/>
    <property type="match status" value="1"/>
</dbReference>
<dbReference type="PROSITE" id="PS00122">
    <property type="entry name" value="CARBOXYLESTERASE_B_1"/>
    <property type="match status" value="1"/>
</dbReference>
<dbReference type="Proteomes" id="UP001498398">
    <property type="component" value="Unassembled WGS sequence"/>
</dbReference>
<dbReference type="InterPro" id="IPR029058">
    <property type="entry name" value="AB_hydrolase_fold"/>
</dbReference>
<evidence type="ECO:0000256" key="1">
    <source>
        <dbReference type="ARBA" id="ARBA00005964"/>
    </source>
</evidence>
<evidence type="ECO:0000256" key="3">
    <source>
        <dbReference type="RuleBase" id="RU361235"/>
    </source>
</evidence>
<keyword evidence="2 3" id="KW-0378">Hydrolase</keyword>
<evidence type="ECO:0000313" key="5">
    <source>
        <dbReference type="EMBL" id="KAK7445160.1"/>
    </source>
</evidence>
<dbReference type="InterPro" id="IPR019826">
    <property type="entry name" value="Carboxylesterase_B_AS"/>
</dbReference>
<proteinExistence type="inferred from homology"/>
<dbReference type="EMBL" id="JBANRG010000048">
    <property type="protein sequence ID" value="KAK7445160.1"/>
    <property type="molecule type" value="Genomic_DNA"/>
</dbReference>
<dbReference type="InterPro" id="IPR050654">
    <property type="entry name" value="AChE-related_enzymes"/>
</dbReference>
<comment type="similarity">
    <text evidence="1 3">Belongs to the type-B carboxylesterase/lipase family.</text>
</comment>
<name>A0ABR1JGL0_9AGAR</name>
<gene>
    <name evidence="6" type="ORF">VKT23_009591</name>
    <name evidence="5" type="ORF">VKT23_015028</name>
</gene>
<dbReference type="EC" id="3.1.1.-" evidence="3"/>
<comment type="caution">
    <text evidence="6">The sequence shown here is derived from an EMBL/GenBank/DDBJ whole genome shotgun (WGS) entry which is preliminary data.</text>
</comment>
<accession>A0ABR1JGL0</accession>
<evidence type="ECO:0000259" key="4">
    <source>
        <dbReference type="Pfam" id="PF00135"/>
    </source>
</evidence>
<dbReference type="Gene3D" id="3.40.50.1820">
    <property type="entry name" value="alpha/beta hydrolase"/>
    <property type="match status" value="1"/>
</dbReference>
<keyword evidence="7" id="KW-1185">Reference proteome</keyword>
<dbReference type="InterPro" id="IPR002018">
    <property type="entry name" value="CarbesteraseB"/>
</dbReference>
<dbReference type="PANTHER" id="PTHR43918">
    <property type="entry name" value="ACETYLCHOLINESTERASE"/>
    <property type="match status" value="1"/>
</dbReference>
<evidence type="ECO:0000256" key="2">
    <source>
        <dbReference type="ARBA" id="ARBA00022801"/>
    </source>
</evidence>
<organism evidence="6 7">
    <name type="scientific">Marasmiellus scandens</name>
    <dbReference type="NCBI Taxonomy" id="2682957"/>
    <lineage>
        <taxon>Eukaryota</taxon>
        <taxon>Fungi</taxon>
        <taxon>Dikarya</taxon>
        <taxon>Basidiomycota</taxon>
        <taxon>Agaricomycotina</taxon>
        <taxon>Agaricomycetes</taxon>
        <taxon>Agaricomycetidae</taxon>
        <taxon>Agaricales</taxon>
        <taxon>Marasmiineae</taxon>
        <taxon>Omphalotaceae</taxon>
        <taxon>Marasmiellus</taxon>
    </lineage>
</organism>
<dbReference type="Pfam" id="PF00135">
    <property type="entry name" value="COesterase"/>
    <property type="match status" value="1"/>
</dbReference>
<feature type="domain" description="Carboxylesterase type B" evidence="4">
    <location>
        <begin position="50"/>
        <end position="359"/>
    </location>
</feature>
<reference evidence="6 7" key="1">
    <citation type="submission" date="2024-01" db="EMBL/GenBank/DDBJ databases">
        <title>A draft genome for the cacao thread blight pathogen Marasmiellus scandens.</title>
        <authorList>
            <person name="Baruah I.K."/>
            <person name="Leung J."/>
            <person name="Bukari Y."/>
            <person name="Amoako-Attah I."/>
            <person name="Meinhardt L.W."/>
            <person name="Bailey B.A."/>
            <person name="Cohen S.P."/>
        </authorList>
    </citation>
    <scope>NUCLEOTIDE SEQUENCE [LARGE SCALE GENOMIC DNA]</scope>
    <source>
        <strain evidence="6 7">GH-19</strain>
    </source>
</reference>
<evidence type="ECO:0000313" key="7">
    <source>
        <dbReference type="Proteomes" id="UP001498398"/>
    </source>
</evidence>
<evidence type="ECO:0000313" key="6">
    <source>
        <dbReference type="EMBL" id="KAK7459611.1"/>
    </source>
</evidence>
<dbReference type="SUPFAM" id="SSF53474">
    <property type="entry name" value="alpha/beta-Hydrolases"/>
    <property type="match status" value="1"/>
</dbReference>
<sequence>MGTLGCVDRRSSLQTSKRVEGRCSLVLRRVNFVVSVFAPRSSSTLIHSSLGFGSSSIPLYNGASLARNQDIVVVTINYRTNVFGFPASPDLRLEKNNLGHLDQEQALLWVTKNARRFGGDEARVTIMGQSAGAESVSAALARHPPFQPYSAAVLLSGAIPDLSPLTKPPSDPALAYENFNSFATAMGCTGPPGEERLGCLRAVPAEKIKEYVNGNETGPFGFPLVDNATYFPRPLSRVHANITSRVPMLIGALEDDGSLFTITETNITTFLRSSLLISGELVANWQEDEEDMVRSLYPGLNDTEVISKVYRDVVFACPSSLWADGYAESFNIKNVYRYMYGAQFADFQPFPGAGVWHTSER</sequence>
<dbReference type="EMBL" id="JBANRG010000016">
    <property type="protein sequence ID" value="KAK7459611.1"/>
    <property type="molecule type" value="Genomic_DNA"/>
</dbReference>
<protein>
    <recommendedName>
        <fullName evidence="3">Carboxylic ester hydrolase</fullName>
        <ecNumber evidence="3">3.1.1.-</ecNumber>
    </recommendedName>
</protein>